<accession>A0A5N4B4L8</accession>
<evidence type="ECO:0000256" key="1">
    <source>
        <dbReference type="ARBA" id="ARBA00023125"/>
    </source>
</evidence>
<evidence type="ECO:0000313" key="4">
    <source>
        <dbReference type="EMBL" id="KAB0804493.1"/>
    </source>
</evidence>
<dbReference type="PROSITE" id="PS51253">
    <property type="entry name" value="HTH_CENPB"/>
    <property type="match status" value="1"/>
</dbReference>
<dbReference type="InterPro" id="IPR004875">
    <property type="entry name" value="DDE_SF_endonuclease_dom"/>
</dbReference>
<evidence type="ECO:0000313" key="5">
    <source>
        <dbReference type="Proteomes" id="UP000327044"/>
    </source>
</evidence>
<feature type="region of interest" description="Disordered" evidence="2">
    <location>
        <begin position="326"/>
        <end position="380"/>
    </location>
</feature>
<feature type="region of interest" description="Disordered" evidence="2">
    <location>
        <begin position="412"/>
        <end position="465"/>
    </location>
</feature>
<reference evidence="4 5" key="1">
    <citation type="journal article" date="2018" name="Elife">
        <title>Firefly genomes illuminate parallel origins of bioluminescence in beetles.</title>
        <authorList>
            <person name="Fallon T.R."/>
            <person name="Lower S.E."/>
            <person name="Chang C.H."/>
            <person name="Bessho-Uehara M."/>
            <person name="Martin G.J."/>
            <person name="Bewick A.J."/>
            <person name="Behringer M."/>
            <person name="Debat H.J."/>
            <person name="Wong I."/>
            <person name="Day J.C."/>
            <person name="Suvorov A."/>
            <person name="Silva C.J."/>
            <person name="Stanger-Hall K.F."/>
            <person name="Hall D.W."/>
            <person name="Schmitz R.J."/>
            <person name="Nelson D.R."/>
            <person name="Lewis S.M."/>
            <person name="Shigenobu S."/>
            <person name="Bybee S.M."/>
            <person name="Larracuente A.M."/>
            <person name="Oba Y."/>
            <person name="Weng J.K."/>
        </authorList>
    </citation>
    <scope>NUCLEOTIDE SEQUENCE [LARGE SCALE GENOMIC DNA]</scope>
    <source>
        <strain evidence="4">1611_PpyrPB1</strain>
        <tissue evidence="4">Whole body</tissue>
    </source>
</reference>
<sequence length="483" mass="54279">MQRRGFPLTRDDLRRIAYEYAAQIGIKHRFNNETKKAGYDWLNAFLRRNPDISVRKSEGVSIARSQAMNRQEVEAYFELLRTTLEEHNLFDKPGHIYNMDESGLQLNSRPGHVLAAKGSKAVSTVTSTERGETITVIGCCNAEGTVLPPACIMKGKNKKPEFTDNMAPGSILYMSQKSAYINSTIFLEWLRDHFLPRKPAGKVLLILDGHGSHSTSIEMLNFCDSNDIILLCLPSHTTHYLQPLDRAVFKSLKGNFYNACRLWLKNHPGRRITRQQFGQLLQESWGKSASNENAVSGFRACGIFPFNPQAIPDFAFAIADNGELPVPVDDAVPEKTKQPNSKNLRDPLPDKPERTELREEKDEPQPSTSKEIRHVPEESPMTKLLHGISPVPVLVQSAKKRAKQVASLLTSPENRKECLQKSLKKKPTKEKMMVKTPKSQKRKTMRDSSSSDEAEVVFAESSDSAGEEFNENECVGCGNMFET</sequence>
<dbReference type="Pfam" id="PF03221">
    <property type="entry name" value="HTH_Tnp_Tc5"/>
    <property type="match status" value="1"/>
</dbReference>
<dbReference type="GO" id="GO:0005634">
    <property type="term" value="C:nucleus"/>
    <property type="evidence" value="ECO:0007669"/>
    <property type="project" value="TreeGrafter"/>
</dbReference>
<keyword evidence="1" id="KW-0238">DNA-binding</keyword>
<comment type="caution">
    <text evidence="4">The sequence shown here is derived from an EMBL/GenBank/DDBJ whole genome shotgun (WGS) entry which is preliminary data.</text>
</comment>
<feature type="domain" description="HTH CENPB-type" evidence="3">
    <location>
        <begin position="1"/>
        <end position="55"/>
    </location>
</feature>
<dbReference type="Gene3D" id="3.30.420.10">
    <property type="entry name" value="Ribonuclease H-like superfamily/Ribonuclease H"/>
    <property type="match status" value="1"/>
</dbReference>
<dbReference type="AlphaFoldDB" id="A0A5N4B4L8"/>
<protein>
    <recommendedName>
        <fullName evidence="3">HTH CENPB-type domain-containing protein</fullName>
    </recommendedName>
</protein>
<dbReference type="PANTHER" id="PTHR19303:SF74">
    <property type="entry name" value="POGO TRANSPOSABLE ELEMENT WITH KRAB DOMAIN"/>
    <property type="match status" value="1"/>
</dbReference>
<proteinExistence type="predicted"/>
<dbReference type="Proteomes" id="UP000327044">
    <property type="component" value="Unassembled WGS sequence"/>
</dbReference>
<dbReference type="Pfam" id="PF03184">
    <property type="entry name" value="DDE_1"/>
    <property type="match status" value="1"/>
</dbReference>
<gene>
    <name evidence="4" type="ORF">PPYR_01463</name>
</gene>
<name>A0A5N4B4L8_PHOPY</name>
<dbReference type="InterPro" id="IPR006600">
    <property type="entry name" value="HTH_CenpB_DNA-bd_dom"/>
</dbReference>
<evidence type="ECO:0000256" key="2">
    <source>
        <dbReference type="SAM" id="MobiDB-lite"/>
    </source>
</evidence>
<dbReference type="GO" id="GO:0003677">
    <property type="term" value="F:DNA binding"/>
    <property type="evidence" value="ECO:0007669"/>
    <property type="project" value="UniProtKB-KW"/>
</dbReference>
<organism evidence="4 5">
    <name type="scientific">Photinus pyralis</name>
    <name type="common">Common eastern firefly</name>
    <name type="synonym">Lampyris pyralis</name>
    <dbReference type="NCBI Taxonomy" id="7054"/>
    <lineage>
        <taxon>Eukaryota</taxon>
        <taxon>Metazoa</taxon>
        <taxon>Ecdysozoa</taxon>
        <taxon>Arthropoda</taxon>
        <taxon>Hexapoda</taxon>
        <taxon>Insecta</taxon>
        <taxon>Pterygota</taxon>
        <taxon>Neoptera</taxon>
        <taxon>Endopterygota</taxon>
        <taxon>Coleoptera</taxon>
        <taxon>Polyphaga</taxon>
        <taxon>Elateriformia</taxon>
        <taxon>Elateroidea</taxon>
        <taxon>Lampyridae</taxon>
        <taxon>Lampyrinae</taxon>
        <taxon>Photinus</taxon>
    </lineage>
</organism>
<dbReference type="InterPro" id="IPR050863">
    <property type="entry name" value="CenT-Element_Derived"/>
</dbReference>
<dbReference type="InParanoid" id="A0A5N4B4L8"/>
<keyword evidence="5" id="KW-1185">Reference proteome</keyword>
<evidence type="ECO:0000259" key="3">
    <source>
        <dbReference type="PROSITE" id="PS51253"/>
    </source>
</evidence>
<dbReference type="InterPro" id="IPR036397">
    <property type="entry name" value="RNaseH_sf"/>
</dbReference>
<dbReference type="PANTHER" id="PTHR19303">
    <property type="entry name" value="TRANSPOSON"/>
    <property type="match status" value="1"/>
</dbReference>
<feature type="compositionally biased region" description="Basic and acidic residues" evidence="2">
    <location>
        <begin position="332"/>
        <end position="377"/>
    </location>
</feature>
<dbReference type="EMBL" id="VVIM01000001">
    <property type="protein sequence ID" value="KAB0804493.1"/>
    <property type="molecule type" value="Genomic_DNA"/>
</dbReference>